<sequence length="131" mass="14515">MAGPARDAVRRRPKCKENSASGGLISSVFSFVSREIESFVVSATGGQVNITSSSSTVKSEKPSTRKRQRERRSHEIQLSEGENSNRHRQRRRSSKTNTGQPNSRSKSADAARKHHYKRISPAYVEDADEGG</sequence>
<gene>
    <name evidence="2" type="ORF">PISMIDRAFT_558077</name>
</gene>
<evidence type="ECO:0000313" key="2">
    <source>
        <dbReference type="EMBL" id="KIK28910.1"/>
    </source>
</evidence>
<dbReference type="Proteomes" id="UP000054018">
    <property type="component" value="Unassembled WGS sequence"/>
</dbReference>
<evidence type="ECO:0000256" key="1">
    <source>
        <dbReference type="SAM" id="MobiDB-lite"/>
    </source>
</evidence>
<dbReference type="HOGENOM" id="CLU_1928435_0_0_1"/>
<dbReference type="OrthoDB" id="3256736at2759"/>
<evidence type="ECO:0000313" key="3">
    <source>
        <dbReference type="Proteomes" id="UP000054018"/>
    </source>
</evidence>
<name>A0A0C9YV54_9AGAM</name>
<feature type="region of interest" description="Disordered" evidence="1">
    <location>
        <begin position="44"/>
        <end position="131"/>
    </location>
</feature>
<reference evidence="3" key="2">
    <citation type="submission" date="2015-01" db="EMBL/GenBank/DDBJ databases">
        <title>Evolutionary Origins and Diversification of the Mycorrhizal Mutualists.</title>
        <authorList>
            <consortium name="DOE Joint Genome Institute"/>
            <consortium name="Mycorrhizal Genomics Consortium"/>
            <person name="Kohler A."/>
            <person name="Kuo A."/>
            <person name="Nagy L.G."/>
            <person name="Floudas D."/>
            <person name="Copeland A."/>
            <person name="Barry K.W."/>
            <person name="Cichocki N."/>
            <person name="Veneault-Fourrey C."/>
            <person name="LaButti K."/>
            <person name="Lindquist E.A."/>
            <person name="Lipzen A."/>
            <person name="Lundell T."/>
            <person name="Morin E."/>
            <person name="Murat C."/>
            <person name="Riley R."/>
            <person name="Ohm R."/>
            <person name="Sun H."/>
            <person name="Tunlid A."/>
            <person name="Henrissat B."/>
            <person name="Grigoriev I.V."/>
            <person name="Hibbett D.S."/>
            <person name="Martin F."/>
        </authorList>
    </citation>
    <scope>NUCLEOTIDE SEQUENCE [LARGE SCALE GENOMIC DNA]</scope>
    <source>
        <strain evidence="3">441</strain>
    </source>
</reference>
<proteinExistence type="predicted"/>
<keyword evidence="3" id="KW-1185">Reference proteome</keyword>
<dbReference type="AlphaFoldDB" id="A0A0C9YV54"/>
<dbReference type="EMBL" id="KN833691">
    <property type="protein sequence ID" value="KIK28910.1"/>
    <property type="molecule type" value="Genomic_DNA"/>
</dbReference>
<accession>A0A0C9YV54</accession>
<reference evidence="2 3" key="1">
    <citation type="submission" date="2014-04" db="EMBL/GenBank/DDBJ databases">
        <authorList>
            <consortium name="DOE Joint Genome Institute"/>
            <person name="Kuo A."/>
            <person name="Kohler A."/>
            <person name="Costa M.D."/>
            <person name="Nagy L.G."/>
            <person name="Floudas D."/>
            <person name="Copeland A."/>
            <person name="Barry K.W."/>
            <person name="Cichocki N."/>
            <person name="Veneault-Fourrey C."/>
            <person name="LaButti K."/>
            <person name="Lindquist E.A."/>
            <person name="Lipzen A."/>
            <person name="Lundell T."/>
            <person name="Morin E."/>
            <person name="Murat C."/>
            <person name="Sun H."/>
            <person name="Tunlid A."/>
            <person name="Henrissat B."/>
            <person name="Grigoriev I.V."/>
            <person name="Hibbett D.S."/>
            <person name="Martin F."/>
            <person name="Nordberg H.P."/>
            <person name="Cantor M.N."/>
            <person name="Hua S.X."/>
        </authorList>
    </citation>
    <scope>NUCLEOTIDE SEQUENCE [LARGE SCALE GENOMIC DNA]</scope>
    <source>
        <strain evidence="2 3">441</strain>
    </source>
</reference>
<protein>
    <submittedName>
        <fullName evidence="2">Uncharacterized protein</fullName>
    </submittedName>
</protein>
<feature type="region of interest" description="Disordered" evidence="1">
    <location>
        <begin position="1"/>
        <end position="23"/>
    </location>
</feature>
<organism evidence="2 3">
    <name type="scientific">Pisolithus microcarpus 441</name>
    <dbReference type="NCBI Taxonomy" id="765257"/>
    <lineage>
        <taxon>Eukaryota</taxon>
        <taxon>Fungi</taxon>
        <taxon>Dikarya</taxon>
        <taxon>Basidiomycota</taxon>
        <taxon>Agaricomycotina</taxon>
        <taxon>Agaricomycetes</taxon>
        <taxon>Agaricomycetidae</taxon>
        <taxon>Boletales</taxon>
        <taxon>Sclerodermatineae</taxon>
        <taxon>Pisolithaceae</taxon>
        <taxon>Pisolithus</taxon>
    </lineage>
</organism>